<reference evidence="1 2" key="1">
    <citation type="submission" date="2018-05" db="EMBL/GenBank/DDBJ databases">
        <title>Genetic diversity of glacier-inhabiting Cryobacterium bacteria in China and description of Cryobacterium mengkeensis sp. nov. and Arthrobacter glacialis sp. nov.</title>
        <authorList>
            <person name="Liu Q."/>
            <person name="Xin Y.-H."/>
        </authorList>
    </citation>
    <scope>NUCLEOTIDE SEQUENCE [LARGE SCALE GENOMIC DNA]</scope>
    <source>
        <strain evidence="1 2">GP3</strain>
    </source>
</reference>
<accession>A0A2V3DRE4</accession>
<keyword evidence="2" id="KW-1185">Reference proteome</keyword>
<name>A0A2V3DRE4_9MICC</name>
<dbReference type="RefSeq" id="WP_110106864.1">
    <property type="nucleotide sequence ID" value="NZ_JACBZZ010000001.1"/>
</dbReference>
<dbReference type="Gene3D" id="3.40.630.30">
    <property type="match status" value="1"/>
</dbReference>
<proteinExistence type="predicted"/>
<dbReference type="InterPro" id="IPR000182">
    <property type="entry name" value="GNAT_dom"/>
</dbReference>
<comment type="caution">
    <text evidence="1">The sequence shown here is derived from an EMBL/GenBank/DDBJ whole genome shotgun (WGS) entry which is preliminary data.</text>
</comment>
<evidence type="ECO:0000313" key="1">
    <source>
        <dbReference type="EMBL" id="PXA64836.1"/>
    </source>
</evidence>
<dbReference type="Proteomes" id="UP000246303">
    <property type="component" value="Unassembled WGS sequence"/>
</dbReference>
<dbReference type="PROSITE" id="PS51186">
    <property type="entry name" value="GNAT"/>
    <property type="match status" value="1"/>
</dbReference>
<sequence>MLYAPSIDLRPFHVSDTAFFARLASDERVTRFIGNGQPWEQQTIQDRVTAALRQDPLDMVGASRWYLVTEANEPVGIVVSSLKDEGVEIGYWVSPDHWGRGIAGAMVDGALATISEVYGTRQLVARVDPANAASAKVLTRRGFQLRSSHDELDLYTLA</sequence>
<evidence type="ECO:0000313" key="2">
    <source>
        <dbReference type="Proteomes" id="UP000246303"/>
    </source>
</evidence>
<dbReference type="InterPro" id="IPR051531">
    <property type="entry name" value="N-acetyltransferase"/>
</dbReference>
<dbReference type="AlphaFoldDB" id="A0A2V3DRE4"/>
<protein>
    <submittedName>
        <fullName evidence="1">Uncharacterized protein</fullName>
    </submittedName>
</protein>
<organism evidence="1 2">
    <name type="scientific">Arthrobacter psychrochitiniphilus</name>
    <dbReference type="NCBI Taxonomy" id="291045"/>
    <lineage>
        <taxon>Bacteria</taxon>
        <taxon>Bacillati</taxon>
        <taxon>Actinomycetota</taxon>
        <taxon>Actinomycetes</taxon>
        <taxon>Micrococcales</taxon>
        <taxon>Micrococcaceae</taxon>
        <taxon>Arthrobacter</taxon>
    </lineage>
</organism>
<gene>
    <name evidence="1" type="ORF">CVS29_13590</name>
</gene>
<dbReference type="SUPFAM" id="SSF55729">
    <property type="entry name" value="Acyl-CoA N-acyltransferases (Nat)"/>
    <property type="match status" value="1"/>
</dbReference>
<dbReference type="Pfam" id="PF13302">
    <property type="entry name" value="Acetyltransf_3"/>
    <property type="match status" value="1"/>
</dbReference>
<dbReference type="OrthoDB" id="9801656at2"/>
<dbReference type="InterPro" id="IPR016181">
    <property type="entry name" value="Acyl_CoA_acyltransferase"/>
</dbReference>
<dbReference type="CDD" id="cd04301">
    <property type="entry name" value="NAT_SF"/>
    <property type="match status" value="1"/>
</dbReference>
<dbReference type="PANTHER" id="PTHR43792">
    <property type="entry name" value="GNAT FAMILY, PUTATIVE (AFU_ORTHOLOGUE AFUA_3G00765)-RELATED-RELATED"/>
    <property type="match status" value="1"/>
</dbReference>
<dbReference type="GO" id="GO:0016747">
    <property type="term" value="F:acyltransferase activity, transferring groups other than amino-acyl groups"/>
    <property type="evidence" value="ECO:0007669"/>
    <property type="project" value="InterPro"/>
</dbReference>
<dbReference type="EMBL" id="QHLZ01000008">
    <property type="protein sequence ID" value="PXA64836.1"/>
    <property type="molecule type" value="Genomic_DNA"/>
</dbReference>